<evidence type="ECO:0000256" key="4">
    <source>
        <dbReference type="ARBA" id="ARBA00022737"/>
    </source>
</evidence>
<protein>
    <recommendedName>
        <fullName evidence="3">Intraflagellar transport protein 56</fullName>
    </recommendedName>
    <alternativeName>
        <fullName evidence="7">Tetratricopeptide repeat protein 26</fullName>
    </alternativeName>
</protein>
<keyword evidence="9" id="KW-1185">Reference proteome</keyword>
<dbReference type="SUPFAM" id="SSF48452">
    <property type="entry name" value="TPR-like"/>
    <property type="match status" value="1"/>
</dbReference>
<dbReference type="AlphaFoldDB" id="A0A3Q2QBX0"/>
<dbReference type="GO" id="GO:0120170">
    <property type="term" value="F:intraciliary transport particle B binding"/>
    <property type="evidence" value="ECO:0007669"/>
    <property type="project" value="TreeGrafter"/>
</dbReference>
<dbReference type="Ensembl" id="ENSFHET00000007230.1">
    <property type="protein sequence ID" value="ENSFHEP00000024658.1"/>
    <property type="gene ID" value="ENSFHEG00000006600.1"/>
</dbReference>
<organism evidence="8 9">
    <name type="scientific">Fundulus heteroclitus</name>
    <name type="common">Killifish</name>
    <name type="synonym">Mummichog</name>
    <dbReference type="NCBI Taxonomy" id="8078"/>
    <lineage>
        <taxon>Eukaryota</taxon>
        <taxon>Metazoa</taxon>
        <taxon>Chordata</taxon>
        <taxon>Craniata</taxon>
        <taxon>Vertebrata</taxon>
        <taxon>Euteleostomi</taxon>
        <taxon>Actinopterygii</taxon>
        <taxon>Neopterygii</taxon>
        <taxon>Teleostei</taxon>
        <taxon>Neoteleostei</taxon>
        <taxon>Acanthomorphata</taxon>
        <taxon>Ovalentaria</taxon>
        <taxon>Atherinomorphae</taxon>
        <taxon>Cyprinodontiformes</taxon>
        <taxon>Fundulidae</taxon>
        <taxon>Fundulus</taxon>
    </lineage>
</organism>
<dbReference type="InterPro" id="IPR030511">
    <property type="entry name" value="TTC26"/>
</dbReference>
<dbReference type="PANTHER" id="PTHR14781:SF0">
    <property type="entry name" value="INTRAFLAGELLAR TRANSPORT PROTEIN 56"/>
    <property type="match status" value="1"/>
</dbReference>
<dbReference type="GeneTree" id="ENSGT00390000000159"/>
<keyword evidence="5" id="KW-0802">TPR repeat</keyword>
<comment type="subcellular location">
    <subcellularLocation>
        <location evidence="1">Cell projection</location>
        <location evidence="1">Cilium</location>
    </subcellularLocation>
</comment>
<reference evidence="8" key="2">
    <citation type="submission" date="2025-09" db="UniProtKB">
        <authorList>
            <consortium name="Ensembl"/>
        </authorList>
    </citation>
    <scope>IDENTIFICATION</scope>
</reference>
<keyword evidence="4" id="KW-0677">Repeat</keyword>
<proteinExistence type="inferred from homology"/>
<dbReference type="GO" id="GO:0097546">
    <property type="term" value="C:ciliary base"/>
    <property type="evidence" value="ECO:0007669"/>
    <property type="project" value="TreeGrafter"/>
</dbReference>
<evidence type="ECO:0000256" key="3">
    <source>
        <dbReference type="ARBA" id="ARBA00019387"/>
    </source>
</evidence>
<reference evidence="8" key="1">
    <citation type="submission" date="2025-08" db="UniProtKB">
        <authorList>
            <consortium name="Ensembl"/>
        </authorList>
    </citation>
    <scope>IDENTIFICATION</scope>
</reference>
<keyword evidence="6" id="KW-0966">Cell projection</keyword>
<evidence type="ECO:0000256" key="2">
    <source>
        <dbReference type="ARBA" id="ARBA00007834"/>
    </source>
</evidence>
<evidence type="ECO:0000256" key="7">
    <source>
        <dbReference type="ARBA" id="ARBA00032501"/>
    </source>
</evidence>
<evidence type="ECO:0000313" key="8">
    <source>
        <dbReference type="Ensembl" id="ENSFHEP00000024658.1"/>
    </source>
</evidence>
<comment type="similarity">
    <text evidence="2">Belongs to the IFT56 family.</text>
</comment>
<dbReference type="GO" id="GO:0035735">
    <property type="term" value="P:intraciliary transport involved in cilium assembly"/>
    <property type="evidence" value="ECO:0007669"/>
    <property type="project" value="TreeGrafter"/>
</dbReference>
<name>A0A3Q2QBX0_FUNHE</name>
<accession>A0A3Q2QBX0</accession>
<dbReference type="InterPro" id="IPR011990">
    <property type="entry name" value="TPR-like_helical_dom_sf"/>
</dbReference>
<evidence type="ECO:0000256" key="1">
    <source>
        <dbReference type="ARBA" id="ARBA00004138"/>
    </source>
</evidence>
<sequence>FYFTFIFDPVWVNHIQFPERKKKHTEFQRSVGEKEENADLWICYCAFHLGDYKRAMEDYKSLTMRPDCPADVWVYLGCALFFLGLYKEAEEAASKGIDFSRTVLAYYNILKGGHSPVKQATPWSKWAELSNVNKRPCGCVERWSVITPRKTGATRSVCGS</sequence>
<dbReference type="GO" id="GO:0035720">
    <property type="term" value="P:intraciliary anterograde transport"/>
    <property type="evidence" value="ECO:0007669"/>
    <property type="project" value="TreeGrafter"/>
</dbReference>
<dbReference type="PANTHER" id="PTHR14781">
    <property type="entry name" value="INTRAFLAGELLAR TRANSPORT PROTEIN 56"/>
    <property type="match status" value="1"/>
</dbReference>
<evidence type="ECO:0000313" key="9">
    <source>
        <dbReference type="Proteomes" id="UP000265000"/>
    </source>
</evidence>
<evidence type="ECO:0000256" key="5">
    <source>
        <dbReference type="ARBA" id="ARBA00022803"/>
    </source>
</evidence>
<dbReference type="GO" id="GO:0036064">
    <property type="term" value="C:ciliary basal body"/>
    <property type="evidence" value="ECO:0007669"/>
    <property type="project" value="TreeGrafter"/>
</dbReference>
<evidence type="ECO:0000256" key="6">
    <source>
        <dbReference type="ARBA" id="ARBA00023273"/>
    </source>
</evidence>
<dbReference type="Gene3D" id="1.25.40.10">
    <property type="entry name" value="Tetratricopeptide repeat domain"/>
    <property type="match status" value="1"/>
</dbReference>
<dbReference type="Proteomes" id="UP000265000">
    <property type="component" value="Unplaced"/>
</dbReference>
<dbReference type="GO" id="GO:0030992">
    <property type="term" value="C:intraciliary transport particle B"/>
    <property type="evidence" value="ECO:0007669"/>
    <property type="project" value="TreeGrafter"/>
</dbReference>